<proteinExistence type="predicted"/>
<keyword evidence="1" id="KW-0472">Membrane</keyword>
<reference evidence="2" key="1">
    <citation type="submission" date="2015-12" db="EMBL/GenBank/DDBJ databases">
        <title>Gene expression during late stages of embryo sac development: a critical building block for successful pollen-pistil interactions.</title>
        <authorList>
            <person name="Liu Y."/>
            <person name="Joly V."/>
            <person name="Sabar M."/>
            <person name="Matton D.P."/>
        </authorList>
    </citation>
    <scope>NUCLEOTIDE SEQUENCE</scope>
</reference>
<name>A0A0V0I2D7_SOLCH</name>
<feature type="transmembrane region" description="Helical" evidence="1">
    <location>
        <begin position="52"/>
        <end position="74"/>
    </location>
</feature>
<evidence type="ECO:0000313" key="2">
    <source>
        <dbReference type="EMBL" id="JAP26789.1"/>
    </source>
</evidence>
<accession>A0A0V0I2D7</accession>
<keyword evidence="1" id="KW-0812">Transmembrane</keyword>
<protein>
    <submittedName>
        <fullName evidence="2">Putative ovule protein</fullName>
    </submittedName>
</protein>
<organism evidence="2">
    <name type="scientific">Solanum chacoense</name>
    <name type="common">Chaco potato</name>
    <dbReference type="NCBI Taxonomy" id="4108"/>
    <lineage>
        <taxon>Eukaryota</taxon>
        <taxon>Viridiplantae</taxon>
        <taxon>Streptophyta</taxon>
        <taxon>Embryophyta</taxon>
        <taxon>Tracheophyta</taxon>
        <taxon>Spermatophyta</taxon>
        <taxon>Magnoliopsida</taxon>
        <taxon>eudicotyledons</taxon>
        <taxon>Gunneridae</taxon>
        <taxon>Pentapetalae</taxon>
        <taxon>asterids</taxon>
        <taxon>lamiids</taxon>
        <taxon>Solanales</taxon>
        <taxon>Solanaceae</taxon>
        <taxon>Solanoideae</taxon>
        <taxon>Solaneae</taxon>
        <taxon>Solanum</taxon>
    </lineage>
</organism>
<evidence type="ECO:0000256" key="1">
    <source>
        <dbReference type="SAM" id="Phobius"/>
    </source>
</evidence>
<dbReference type="EMBL" id="GEDG01011861">
    <property type="protein sequence ID" value="JAP26789.1"/>
    <property type="molecule type" value="Transcribed_RNA"/>
</dbReference>
<sequence length="80" mass="9442">MANDYILLLYFTNGIRASTILVENQRVFIVDGQPLPIYVTRMANDYISNSWVTVYLFVTTFLYLICVALCYLFSDYFYHM</sequence>
<dbReference type="AlphaFoldDB" id="A0A0V0I2D7"/>
<keyword evidence="1" id="KW-1133">Transmembrane helix</keyword>